<dbReference type="Gene3D" id="3.30.870.10">
    <property type="entry name" value="Endonuclease Chain A"/>
    <property type="match status" value="1"/>
</dbReference>
<feature type="domain" description="Helicase C-terminal" evidence="7">
    <location>
        <begin position="715"/>
        <end position="873"/>
    </location>
</feature>
<accession>A0ABX2FM24</accession>
<dbReference type="InterPro" id="IPR001736">
    <property type="entry name" value="PLipase_D/transphosphatidylase"/>
</dbReference>
<evidence type="ECO:0000256" key="2">
    <source>
        <dbReference type="ARBA" id="ARBA00022801"/>
    </source>
</evidence>
<dbReference type="Pfam" id="PF00176">
    <property type="entry name" value="SNF2-rel_dom"/>
    <property type="match status" value="1"/>
</dbReference>
<keyword evidence="9" id="KW-1185">Reference proteome</keyword>
<dbReference type="PANTHER" id="PTHR10799">
    <property type="entry name" value="SNF2/RAD54 HELICASE FAMILY"/>
    <property type="match status" value="1"/>
</dbReference>
<sequence>MSAPEAFADELHQKLLAEPARGQRMQLNTLLAHFGYRNRSTSLLRQLDELLFARGIRVRTRQHPDDWQWPTLAKTDVLIFELDHSPTAATTRHYKMQTVNEPAPSLALFNKYASQSTEVLLSVAYVDEHMSDHLQQLSRTYGFGVRVVSDYAFNGNIYTRGRIRAKIEAVGQFRTSTGPDGEGIMHTKLYVFRLRDQSVVVFSGSANLTANAWLHRNTESPLVIQSGVPDDPHLALMINAAENNWQQAQPYRNMENLQPGDLVTHPDLGQGEIFRLDGENARVVFGDAIQVVKLADLTRVVDPLTLLATGQGAALARVKARFLGSYLYAQNSLTGEFEDYRIRPVPHQLLALKKFVSSESDGNLLLADDVGLGKTIEAGLIIKDVVRRLGDKARVLILVPASLKAQWLLELREKFGLNFRVWKHDTIAGAEAFSNGSQGCNLLIASYFAAVVGDMEEAILRHMAAYDLVIVDECHRASNDAVQLWKLLRDMRRDAKIGRLLLLSATPHSGDRNKFINLLHLLDQNRFPTSDRALAHERISQPATLQEYVYRNDKLSVTDFKGRPLFRDVMALAEKVELSAPEVDFCEQVVAYIAKLYQAQQKAQGKLAVQIGFVSSIYRKMLASSWKNVLRSMRARLQYRMQQAASEAGDIPPVDAFYDDDDDTLRDEREERDIQKLIKQMSSAEYFKGEAEMLQHIVKAGAELERQKIDTKVDRLTQLVNLPEHRDSKFIIFTQFVKTLEVLRDALGGRDHTAEIQGAISIDDRQREVSKFRNKVRFMISTEAGGEGINLQFASKIINFDMPWNPSRIQQRIGRVWRYGQEQDVSVINFYVLNAISDQRVMQRLDEKVDEMVREYLVNVTFANVPSQLRDALVYDLKMRVLGAVQEEKGAEFENIISELNDKLREDRLQQALDRIQEALAMVTAENDYLTRSVGTEVRDLRTDLAGFYASPDIPYLRLFATTIAEAFEGGMLHNETQKTYTFDLPADKLREFGINSALYANRAFTFDQGRVADAKLGEQFEYFGFGNTFFNELIELCRKAQFGGQSGFASPLPIGFTGPHTQVLALLTAQVSTVLATGSSERAEQYPVCAFVTLPGGEPVLPEDLFRTEWQPGQPQPVPSLNTHPNMAQLLRHQQEKIKALRRREFSLSNISLDAALA</sequence>
<comment type="caution">
    <text evidence="8">The sequence shown here is derived from an EMBL/GenBank/DDBJ whole genome shotgun (WGS) entry which is preliminary data.</text>
</comment>
<keyword evidence="4" id="KW-0067">ATP-binding</keyword>
<evidence type="ECO:0000259" key="5">
    <source>
        <dbReference type="PROSITE" id="PS50035"/>
    </source>
</evidence>
<dbReference type="InterPro" id="IPR057342">
    <property type="entry name" value="DEXDc_RapA"/>
</dbReference>
<dbReference type="GO" id="GO:0004386">
    <property type="term" value="F:helicase activity"/>
    <property type="evidence" value="ECO:0007669"/>
    <property type="project" value="UniProtKB-KW"/>
</dbReference>
<protein>
    <submittedName>
        <fullName evidence="8">SNF2 family DNA or RNA helicase</fullName>
    </submittedName>
</protein>
<dbReference type="InterPro" id="IPR025202">
    <property type="entry name" value="PLD-like_dom"/>
</dbReference>
<dbReference type="SMART" id="SM00487">
    <property type="entry name" value="DEXDc"/>
    <property type="match status" value="1"/>
</dbReference>
<dbReference type="Pfam" id="PF00271">
    <property type="entry name" value="Helicase_C"/>
    <property type="match status" value="1"/>
</dbReference>
<feature type="domain" description="PLD phosphodiesterase" evidence="5">
    <location>
        <begin position="181"/>
        <end position="212"/>
    </location>
</feature>
<dbReference type="EMBL" id="JABSNP010000001">
    <property type="protein sequence ID" value="NRT17540.1"/>
    <property type="molecule type" value="Genomic_DNA"/>
</dbReference>
<gene>
    <name evidence="8" type="ORF">HNP98_000343</name>
</gene>
<dbReference type="CDD" id="cd18011">
    <property type="entry name" value="DEXDc_RapA"/>
    <property type="match status" value="1"/>
</dbReference>
<evidence type="ECO:0000256" key="4">
    <source>
        <dbReference type="ARBA" id="ARBA00022840"/>
    </source>
</evidence>
<evidence type="ECO:0000259" key="6">
    <source>
        <dbReference type="PROSITE" id="PS51192"/>
    </source>
</evidence>
<dbReference type="InterPro" id="IPR027417">
    <property type="entry name" value="P-loop_NTPase"/>
</dbReference>
<evidence type="ECO:0000259" key="7">
    <source>
        <dbReference type="PROSITE" id="PS51194"/>
    </source>
</evidence>
<keyword evidence="1" id="KW-0547">Nucleotide-binding</keyword>
<dbReference type="SUPFAM" id="SSF56024">
    <property type="entry name" value="Phospholipase D/nuclease"/>
    <property type="match status" value="1"/>
</dbReference>
<evidence type="ECO:0000313" key="9">
    <source>
        <dbReference type="Proteomes" id="UP000779507"/>
    </source>
</evidence>
<dbReference type="InterPro" id="IPR001650">
    <property type="entry name" value="Helicase_C-like"/>
</dbReference>
<dbReference type="CDD" id="cd18793">
    <property type="entry name" value="SF2_C_SNF"/>
    <property type="match status" value="1"/>
</dbReference>
<name>A0ABX2FM24_9BACT</name>
<dbReference type="PROSITE" id="PS51194">
    <property type="entry name" value="HELICASE_CTER"/>
    <property type="match status" value="1"/>
</dbReference>
<dbReference type="InterPro" id="IPR000330">
    <property type="entry name" value="SNF2_N"/>
</dbReference>
<evidence type="ECO:0000313" key="8">
    <source>
        <dbReference type="EMBL" id="NRT17540.1"/>
    </source>
</evidence>
<dbReference type="InterPro" id="IPR014001">
    <property type="entry name" value="Helicase_ATP-bd"/>
</dbReference>
<keyword evidence="3 8" id="KW-0347">Helicase</keyword>
<dbReference type="SMART" id="SM00490">
    <property type="entry name" value="HELICc"/>
    <property type="match status" value="1"/>
</dbReference>
<dbReference type="SUPFAM" id="SSF52540">
    <property type="entry name" value="P-loop containing nucleoside triphosphate hydrolases"/>
    <property type="match status" value="2"/>
</dbReference>
<feature type="domain" description="Helicase ATP-binding" evidence="6">
    <location>
        <begin position="355"/>
        <end position="525"/>
    </location>
</feature>
<dbReference type="Gene3D" id="3.40.50.10810">
    <property type="entry name" value="Tandem AAA-ATPase domain"/>
    <property type="match status" value="1"/>
</dbReference>
<dbReference type="Proteomes" id="UP000779507">
    <property type="component" value="Unassembled WGS sequence"/>
</dbReference>
<dbReference type="InterPro" id="IPR038718">
    <property type="entry name" value="SNF2-like_sf"/>
</dbReference>
<reference evidence="8 9" key="1">
    <citation type="submission" date="2020-05" db="EMBL/GenBank/DDBJ databases">
        <title>Genomic Encyclopedia of Type Strains, Phase IV (KMG-V): Genome sequencing to study the core and pangenomes of soil and plant-associated prokaryotes.</title>
        <authorList>
            <person name="Whitman W."/>
        </authorList>
    </citation>
    <scope>NUCLEOTIDE SEQUENCE [LARGE SCALE GENOMIC DNA]</scope>
    <source>
        <strain evidence="8 9">9A</strain>
    </source>
</reference>
<dbReference type="Pfam" id="PF13091">
    <property type="entry name" value="PLDc_2"/>
    <property type="match status" value="1"/>
</dbReference>
<evidence type="ECO:0000256" key="3">
    <source>
        <dbReference type="ARBA" id="ARBA00022806"/>
    </source>
</evidence>
<dbReference type="Gene3D" id="3.40.50.300">
    <property type="entry name" value="P-loop containing nucleotide triphosphate hydrolases"/>
    <property type="match status" value="1"/>
</dbReference>
<proteinExistence type="predicted"/>
<dbReference type="InterPro" id="IPR049730">
    <property type="entry name" value="SNF2/RAD54-like_C"/>
</dbReference>
<organism evidence="8 9">
    <name type="scientific">Hymenobacter caeli</name>
    <dbReference type="NCBI Taxonomy" id="2735894"/>
    <lineage>
        <taxon>Bacteria</taxon>
        <taxon>Pseudomonadati</taxon>
        <taxon>Bacteroidota</taxon>
        <taxon>Cytophagia</taxon>
        <taxon>Cytophagales</taxon>
        <taxon>Hymenobacteraceae</taxon>
        <taxon>Hymenobacter</taxon>
    </lineage>
</organism>
<dbReference type="PROSITE" id="PS51192">
    <property type="entry name" value="HELICASE_ATP_BIND_1"/>
    <property type="match status" value="1"/>
</dbReference>
<evidence type="ECO:0000256" key="1">
    <source>
        <dbReference type="ARBA" id="ARBA00022741"/>
    </source>
</evidence>
<dbReference type="PROSITE" id="PS50035">
    <property type="entry name" value="PLD"/>
    <property type="match status" value="1"/>
</dbReference>
<dbReference type="RefSeq" id="WP_173808311.1">
    <property type="nucleotide sequence ID" value="NZ_JABSNP010000001.1"/>
</dbReference>
<keyword evidence="2" id="KW-0378">Hydrolase</keyword>